<feature type="region of interest" description="Disordered" evidence="3">
    <location>
        <begin position="221"/>
        <end position="260"/>
    </location>
</feature>
<organism evidence="5 6">
    <name type="scientific">Pendulispora albinea</name>
    <dbReference type="NCBI Taxonomy" id="2741071"/>
    <lineage>
        <taxon>Bacteria</taxon>
        <taxon>Pseudomonadati</taxon>
        <taxon>Myxococcota</taxon>
        <taxon>Myxococcia</taxon>
        <taxon>Myxococcales</taxon>
        <taxon>Sorangiineae</taxon>
        <taxon>Pendulisporaceae</taxon>
        <taxon>Pendulispora</taxon>
    </lineage>
</organism>
<dbReference type="InterPro" id="IPR025497">
    <property type="entry name" value="PatA-like_N"/>
</dbReference>
<feature type="domain" description="Response regulatory" evidence="4">
    <location>
        <begin position="3"/>
        <end position="117"/>
    </location>
</feature>
<accession>A0ABZ2MC40</accession>
<feature type="modified residue" description="4-aspartylphosphate" evidence="2">
    <location>
        <position position="52"/>
    </location>
</feature>
<dbReference type="PANTHER" id="PTHR44591:SF23">
    <property type="entry name" value="CHEY SUBFAMILY"/>
    <property type="match status" value="1"/>
</dbReference>
<sequence>MTSVLVVDDDAQFRSTLVRHLSERGFEVEEAQNVDEAIVVFGRRGLDIVLTDLRLGARDGIDLIATLRSRAIATRTILMSAFATARDYQTATELGAVKILCKPFTPEELLAAIAQAADCSTGFRGSVHGLSLVDMLQMFHLARRSIALTVGENVTGYVSMQAGEIIHAERGELSGEPALRAILSAQSGSVSTSPLGPTPQTITRSFSSLLLDLLRQIDESARTADGPRRSDDPFAAAGWDEEEHLRDSESNETEERGKTMGKIDDACREVVRKVDGAVACGVVDLDTGMLLGIHNVSPYTQTLNEIVAAATMDLFRGPNVGRIEQLVRAHRKIPENGAHYFQEIHMTSEHNYHFAKTIKQNRAVIMLVTKKNTNVGLGWAQLKESIPLVEPLVP</sequence>
<feature type="compositionally biased region" description="Basic and acidic residues" evidence="3">
    <location>
        <begin position="221"/>
        <end position="232"/>
    </location>
</feature>
<dbReference type="PANTHER" id="PTHR44591">
    <property type="entry name" value="STRESS RESPONSE REGULATOR PROTEIN 1"/>
    <property type="match status" value="1"/>
</dbReference>
<evidence type="ECO:0000256" key="2">
    <source>
        <dbReference type="PROSITE-ProRule" id="PRU00169"/>
    </source>
</evidence>
<dbReference type="PROSITE" id="PS50110">
    <property type="entry name" value="RESPONSE_REGULATORY"/>
    <property type="match status" value="1"/>
</dbReference>
<dbReference type="RefSeq" id="WP_394829679.1">
    <property type="nucleotide sequence ID" value="NZ_CP089984.1"/>
</dbReference>
<keyword evidence="6" id="KW-1185">Reference proteome</keyword>
<dbReference type="SMART" id="SM00448">
    <property type="entry name" value="REC"/>
    <property type="match status" value="1"/>
</dbReference>
<dbReference type="Proteomes" id="UP001370348">
    <property type="component" value="Chromosome"/>
</dbReference>
<reference evidence="5 6" key="1">
    <citation type="submission" date="2021-12" db="EMBL/GenBank/DDBJ databases">
        <title>Discovery of the Pendulisporaceae a myxobacterial family with distinct sporulation behavior and unique specialized metabolism.</title>
        <authorList>
            <person name="Garcia R."/>
            <person name="Popoff A."/>
            <person name="Bader C.D."/>
            <person name="Loehr J."/>
            <person name="Walesch S."/>
            <person name="Walt C."/>
            <person name="Boldt J."/>
            <person name="Bunk B."/>
            <person name="Haeckl F.J.F.P.J."/>
            <person name="Gunesch A.P."/>
            <person name="Birkelbach J."/>
            <person name="Nuebel U."/>
            <person name="Pietschmann T."/>
            <person name="Bach T."/>
            <person name="Mueller R."/>
        </authorList>
    </citation>
    <scope>NUCLEOTIDE SEQUENCE [LARGE SCALE GENOMIC DNA]</scope>
    <source>
        <strain evidence="5 6">MSr11954</strain>
    </source>
</reference>
<dbReference type="InterPro" id="IPR001789">
    <property type="entry name" value="Sig_transdc_resp-reg_receiver"/>
</dbReference>
<dbReference type="Pfam" id="PF14332">
    <property type="entry name" value="DUF4388"/>
    <property type="match status" value="1"/>
</dbReference>
<evidence type="ECO:0000313" key="5">
    <source>
        <dbReference type="EMBL" id="WXB20078.1"/>
    </source>
</evidence>
<proteinExistence type="predicted"/>
<evidence type="ECO:0000313" key="6">
    <source>
        <dbReference type="Proteomes" id="UP001370348"/>
    </source>
</evidence>
<keyword evidence="1 2" id="KW-0597">Phosphoprotein</keyword>
<dbReference type="EMBL" id="CP089984">
    <property type="protein sequence ID" value="WXB20078.1"/>
    <property type="molecule type" value="Genomic_DNA"/>
</dbReference>
<dbReference type="InterPro" id="IPR011006">
    <property type="entry name" value="CheY-like_superfamily"/>
</dbReference>
<feature type="compositionally biased region" description="Basic and acidic residues" evidence="3">
    <location>
        <begin position="243"/>
        <end position="260"/>
    </location>
</feature>
<protein>
    <submittedName>
        <fullName evidence="5">Response regulator</fullName>
    </submittedName>
</protein>
<evidence type="ECO:0000256" key="1">
    <source>
        <dbReference type="ARBA" id="ARBA00022553"/>
    </source>
</evidence>
<evidence type="ECO:0000256" key="3">
    <source>
        <dbReference type="SAM" id="MobiDB-lite"/>
    </source>
</evidence>
<name>A0ABZ2MC40_9BACT</name>
<dbReference type="InterPro" id="IPR050595">
    <property type="entry name" value="Bact_response_regulator"/>
</dbReference>
<dbReference type="SUPFAM" id="SSF52172">
    <property type="entry name" value="CheY-like"/>
    <property type="match status" value="1"/>
</dbReference>
<gene>
    <name evidence="5" type="ORF">LZC94_23000</name>
</gene>
<dbReference type="Gene3D" id="3.40.50.2300">
    <property type="match status" value="1"/>
</dbReference>
<evidence type="ECO:0000259" key="4">
    <source>
        <dbReference type="PROSITE" id="PS50110"/>
    </source>
</evidence>
<dbReference type="Pfam" id="PF00072">
    <property type="entry name" value="Response_reg"/>
    <property type="match status" value="1"/>
</dbReference>